<keyword evidence="2" id="KW-1185">Reference proteome</keyword>
<organism evidence="1 2">
    <name type="scientific">Candidatus Magnetobacterium bavaricum</name>
    <dbReference type="NCBI Taxonomy" id="29290"/>
    <lineage>
        <taxon>Bacteria</taxon>
        <taxon>Pseudomonadati</taxon>
        <taxon>Nitrospirota</taxon>
        <taxon>Thermodesulfovibrionia</taxon>
        <taxon>Thermodesulfovibrionales</taxon>
        <taxon>Candidatus Magnetobacteriaceae</taxon>
        <taxon>Candidatus Magnetobacterium</taxon>
    </lineage>
</organism>
<proteinExistence type="predicted"/>
<comment type="caution">
    <text evidence="1">The sequence shown here is derived from an EMBL/GenBank/DDBJ whole genome shotgun (WGS) entry which is preliminary data.</text>
</comment>
<accession>A0A0F3GRS5</accession>
<dbReference type="AlphaFoldDB" id="A0A0F3GRS5"/>
<name>A0A0F3GRS5_9BACT</name>
<evidence type="ECO:0000313" key="2">
    <source>
        <dbReference type="Proteomes" id="UP000033423"/>
    </source>
</evidence>
<sequence>MKTTEELTRDIIASILVPLIKDFDGTQGMEAYVNKIPHETLETLSMYRFIDFVKENIIAIRIAFRCDRAVAWELLGRLFVELDTITELGKRCKKKIEVLGENLKCQNKLSHDKDLDDRIEEILDIARHFKVDIETGYMEKKRE</sequence>
<reference evidence="1 2" key="1">
    <citation type="submission" date="2015-02" db="EMBL/GenBank/DDBJ databases">
        <title>Single-cell genomics of uncultivated deep-branching MTB reveals a conserved set of magnetosome genes.</title>
        <authorList>
            <person name="Kolinko S."/>
            <person name="Richter M."/>
            <person name="Glockner F.O."/>
            <person name="Brachmann A."/>
            <person name="Schuler D."/>
        </authorList>
    </citation>
    <scope>NUCLEOTIDE SEQUENCE [LARGE SCALE GENOMIC DNA]</scope>
    <source>
        <strain evidence="1">TM-1</strain>
    </source>
</reference>
<evidence type="ECO:0000313" key="1">
    <source>
        <dbReference type="EMBL" id="KJU84654.1"/>
    </source>
</evidence>
<gene>
    <name evidence="1" type="ORF">MBAV_003157</name>
</gene>
<protein>
    <submittedName>
        <fullName evidence="1">Uncharacterized protein</fullName>
    </submittedName>
</protein>
<dbReference type="Proteomes" id="UP000033423">
    <property type="component" value="Unassembled WGS sequence"/>
</dbReference>
<dbReference type="EMBL" id="LACI01001347">
    <property type="protein sequence ID" value="KJU84654.1"/>
    <property type="molecule type" value="Genomic_DNA"/>
</dbReference>